<accession>A0A8J3Y544</accession>
<comment type="similarity">
    <text evidence="2">Belongs to the KHG/KDPG aldolase family.</text>
</comment>
<dbReference type="Proteomes" id="UP000652013">
    <property type="component" value="Unassembled WGS sequence"/>
</dbReference>
<dbReference type="InterPro" id="IPR000887">
    <property type="entry name" value="Aldlse_KDPG_KHG"/>
</dbReference>
<evidence type="ECO:0000313" key="7">
    <source>
        <dbReference type="Proteomes" id="UP000652013"/>
    </source>
</evidence>
<dbReference type="GO" id="GO:0016829">
    <property type="term" value="F:lyase activity"/>
    <property type="evidence" value="ECO:0007669"/>
    <property type="project" value="UniProtKB-KW"/>
</dbReference>
<evidence type="ECO:0000256" key="2">
    <source>
        <dbReference type="ARBA" id="ARBA00006906"/>
    </source>
</evidence>
<dbReference type="SUPFAM" id="SSF51569">
    <property type="entry name" value="Aldolase"/>
    <property type="match status" value="1"/>
</dbReference>
<name>A0A8J3Y544_9ACTN</name>
<keyword evidence="5" id="KW-0119">Carbohydrate metabolism</keyword>
<dbReference type="CDD" id="cd00452">
    <property type="entry name" value="KDPG_aldolase"/>
    <property type="match status" value="1"/>
</dbReference>
<evidence type="ECO:0000256" key="4">
    <source>
        <dbReference type="ARBA" id="ARBA00023239"/>
    </source>
</evidence>
<dbReference type="Gene3D" id="3.20.20.70">
    <property type="entry name" value="Aldolase class I"/>
    <property type="match status" value="1"/>
</dbReference>
<comment type="subunit">
    <text evidence="3">Homotrimer.</text>
</comment>
<dbReference type="AlphaFoldDB" id="A0A8J3Y544"/>
<keyword evidence="7" id="KW-1185">Reference proteome</keyword>
<proteinExistence type="inferred from homology"/>
<organism evidence="6 7">
    <name type="scientific">Spirilliplanes yamanashiensis</name>
    <dbReference type="NCBI Taxonomy" id="42233"/>
    <lineage>
        <taxon>Bacteria</taxon>
        <taxon>Bacillati</taxon>
        <taxon>Actinomycetota</taxon>
        <taxon>Actinomycetes</taxon>
        <taxon>Micromonosporales</taxon>
        <taxon>Micromonosporaceae</taxon>
        <taxon>Spirilliplanes</taxon>
    </lineage>
</organism>
<evidence type="ECO:0000256" key="3">
    <source>
        <dbReference type="ARBA" id="ARBA00011233"/>
    </source>
</evidence>
<dbReference type="InterPro" id="IPR013785">
    <property type="entry name" value="Aldolase_TIM"/>
</dbReference>
<gene>
    <name evidence="6" type="ORF">Sya03_13230</name>
</gene>
<dbReference type="PANTHER" id="PTHR30246">
    <property type="entry name" value="2-KETO-3-DEOXY-6-PHOSPHOGLUCONATE ALDOLASE"/>
    <property type="match status" value="1"/>
</dbReference>
<dbReference type="RefSeq" id="WP_203937296.1">
    <property type="nucleotide sequence ID" value="NZ_BAAAGJ010000005.1"/>
</dbReference>
<dbReference type="EMBL" id="BOOY01000007">
    <property type="protein sequence ID" value="GIJ01971.1"/>
    <property type="molecule type" value="Genomic_DNA"/>
</dbReference>
<keyword evidence="4" id="KW-0456">Lyase</keyword>
<evidence type="ECO:0000313" key="6">
    <source>
        <dbReference type="EMBL" id="GIJ01971.1"/>
    </source>
</evidence>
<comment type="pathway">
    <text evidence="1">Carbohydrate acid metabolism.</text>
</comment>
<reference evidence="6" key="1">
    <citation type="submission" date="2021-01" db="EMBL/GenBank/DDBJ databases">
        <title>Whole genome shotgun sequence of Spirilliplanes yamanashiensis NBRC 15828.</title>
        <authorList>
            <person name="Komaki H."/>
            <person name="Tamura T."/>
        </authorList>
    </citation>
    <scope>NUCLEOTIDE SEQUENCE</scope>
    <source>
        <strain evidence="6">NBRC 15828</strain>
    </source>
</reference>
<comment type="caution">
    <text evidence="6">The sequence shown here is derived from an EMBL/GenBank/DDBJ whole genome shotgun (WGS) entry which is preliminary data.</text>
</comment>
<protein>
    <submittedName>
        <fullName evidence="6">Uncharacterized protein</fullName>
    </submittedName>
</protein>
<sequence>MTGHAIDPATEAVLHSGVVAVLRASSAGRFAAIADVLVAEGVTAIEVTLTSAGALDAIAGLARDLAGDAVVGAGTVLDADAARACADAGARFLVAPALVPEVSAAGAAAGVPTYPGALTPTEVLAAHRGGAPVVKLFPGSAVGPGYVKDLRGPLPDVRIMPTGGIGLDDIGAWLGAGAVAVGLGGPLLGDAGSGGDLAALRERARRAVAAVRAARAA</sequence>
<dbReference type="PANTHER" id="PTHR30246:SF1">
    <property type="entry name" value="2-DEHYDRO-3-DEOXY-6-PHOSPHOGALACTONATE ALDOLASE-RELATED"/>
    <property type="match status" value="1"/>
</dbReference>
<dbReference type="NCBIfam" id="TIGR01182">
    <property type="entry name" value="eda"/>
    <property type="match status" value="1"/>
</dbReference>
<evidence type="ECO:0000256" key="1">
    <source>
        <dbReference type="ARBA" id="ARBA00004761"/>
    </source>
</evidence>
<evidence type="ECO:0000256" key="5">
    <source>
        <dbReference type="ARBA" id="ARBA00023277"/>
    </source>
</evidence>
<dbReference type="Pfam" id="PF01081">
    <property type="entry name" value="Aldolase"/>
    <property type="match status" value="1"/>
</dbReference>